<keyword evidence="4" id="KW-0812">Transmembrane</keyword>
<evidence type="ECO:0000313" key="8">
    <source>
        <dbReference type="Proteomes" id="UP000190951"/>
    </source>
</evidence>
<dbReference type="PROSITE" id="PS50850">
    <property type="entry name" value="MFS"/>
    <property type="match status" value="1"/>
</dbReference>
<geneLocation type="plasmid" evidence="7 8">
    <name>p330</name>
</geneLocation>
<dbReference type="GO" id="GO:0022857">
    <property type="term" value="F:transmembrane transporter activity"/>
    <property type="evidence" value="ECO:0007669"/>
    <property type="project" value="InterPro"/>
</dbReference>
<keyword evidence="2" id="KW-0813">Transport</keyword>
<keyword evidence="5" id="KW-1133">Transmembrane helix</keyword>
<keyword evidence="3" id="KW-1003">Cell membrane</keyword>
<evidence type="ECO:0000256" key="6">
    <source>
        <dbReference type="ARBA" id="ARBA00023136"/>
    </source>
</evidence>
<dbReference type="InterPro" id="IPR036259">
    <property type="entry name" value="MFS_trans_sf"/>
</dbReference>
<evidence type="ECO:0000313" key="7">
    <source>
        <dbReference type="EMBL" id="URZ13734.1"/>
    </source>
</evidence>
<protein>
    <submittedName>
        <fullName evidence="7">Enterobactin exporter EntS</fullName>
    </submittedName>
</protein>
<dbReference type="InterPro" id="IPR010290">
    <property type="entry name" value="TM_effector"/>
</dbReference>
<comment type="subcellular location">
    <subcellularLocation>
        <location evidence="1">Cell membrane</location>
        <topology evidence="1">Multi-pass membrane protein</topology>
    </subcellularLocation>
</comment>
<evidence type="ECO:0000256" key="5">
    <source>
        <dbReference type="ARBA" id="ARBA00022989"/>
    </source>
</evidence>
<dbReference type="Gene3D" id="1.20.1250.20">
    <property type="entry name" value="MFS general substrate transporter like domains"/>
    <property type="match status" value="1"/>
</dbReference>
<name>A0A1S8LYV0_9CLOT</name>
<sequence length="407" mass="45364">MKKFDLLKNKNFMLLWFAHSVSSLGDQVYSIAIMWYVMLLYKSTIYMGLSLVFTQLPILIFSPFAGVLADKFNRKKILIICDILSAVLIFIIFITSLNSKLNIYTIYAVSFLVSSVGAFFSPSMISLIPTFVEKKDLPLANSMNRVTTSLYGIIGPAFAGVLIALLGVKPLFIMNSLSFLFSALCESFILLPSIINKHTLQEKLNLLIKVKEGFQYCKKIKIVFYFMLIAGCIDNFFSAPLDIYIPIYSSKIFNMGSSGYGLLMALPAVGAILASIIFPFMNKKDNVYLKLTLWVSLEGIFVITLGLSKSLIFAFISLFMLGFSTSMTNINLSLIMQLIVPNEFMGRISSIFSMLASFTIPLGYFFGGLLCSHIMVSSIVFFSGIIMTLAGISTFKLTYKKEFNIAA</sequence>
<dbReference type="GO" id="GO:0005886">
    <property type="term" value="C:plasma membrane"/>
    <property type="evidence" value="ECO:0007669"/>
    <property type="project" value="UniProtKB-SubCell"/>
</dbReference>
<dbReference type="KEGG" id="crw:CROST_045120"/>
<dbReference type="PANTHER" id="PTHR23513">
    <property type="entry name" value="INTEGRAL MEMBRANE EFFLUX PROTEIN-RELATED"/>
    <property type="match status" value="1"/>
</dbReference>
<keyword evidence="7" id="KW-0614">Plasmid</keyword>
<dbReference type="InterPro" id="IPR020846">
    <property type="entry name" value="MFS_dom"/>
</dbReference>
<organism evidence="7 8">
    <name type="scientific">Clostridium felsineum</name>
    <dbReference type="NCBI Taxonomy" id="36839"/>
    <lineage>
        <taxon>Bacteria</taxon>
        <taxon>Bacillati</taxon>
        <taxon>Bacillota</taxon>
        <taxon>Clostridia</taxon>
        <taxon>Eubacteriales</taxon>
        <taxon>Clostridiaceae</taxon>
        <taxon>Clostridium</taxon>
    </lineage>
</organism>
<evidence type="ECO:0000256" key="2">
    <source>
        <dbReference type="ARBA" id="ARBA00022448"/>
    </source>
</evidence>
<dbReference type="CDD" id="cd06173">
    <property type="entry name" value="MFS_MefA_like"/>
    <property type="match status" value="1"/>
</dbReference>
<dbReference type="Proteomes" id="UP000190951">
    <property type="component" value="Plasmid p330"/>
</dbReference>
<dbReference type="SUPFAM" id="SSF103473">
    <property type="entry name" value="MFS general substrate transporter"/>
    <property type="match status" value="1"/>
</dbReference>
<dbReference type="STRING" id="84029.CROST_13970"/>
<keyword evidence="6" id="KW-0472">Membrane</keyword>
<keyword evidence="8" id="KW-1185">Reference proteome</keyword>
<gene>
    <name evidence="7" type="primary">entS_4</name>
    <name evidence="7" type="ORF">CROST_045120</name>
</gene>
<dbReference type="AlphaFoldDB" id="A0A1S8LYV0"/>
<evidence type="ECO:0000256" key="3">
    <source>
        <dbReference type="ARBA" id="ARBA00022475"/>
    </source>
</evidence>
<reference evidence="7 8" key="1">
    <citation type="submission" date="2022-04" db="EMBL/GenBank/DDBJ databases">
        <title>Genome sequence of C. roseum typestrain.</title>
        <authorList>
            <person name="Poehlein A."/>
            <person name="Schoch T."/>
            <person name="Duerre P."/>
            <person name="Daniel R."/>
        </authorList>
    </citation>
    <scope>NUCLEOTIDE SEQUENCE [LARGE SCALE GENOMIC DNA]</scope>
    <source>
        <strain evidence="7 8">DSM 7320</strain>
        <plasmid evidence="7 8">p330</plasmid>
    </source>
</reference>
<evidence type="ECO:0000256" key="4">
    <source>
        <dbReference type="ARBA" id="ARBA00022692"/>
    </source>
</evidence>
<dbReference type="PANTHER" id="PTHR23513:SF6">
    <property type="entry name" value="MAJOR FACILITATOR SUPERFAMILY ASSOCIATED DOMAIN-CONTAINING PROTEIN"/>
    <property type="match status" value="1"/>
</dbReference>
<evidence type="ECO:0000256" key="1">
    <source>
        <dbReference type="ARBA" id="ARBA00004651"/>
    </source>
</evidence>
<proteinExistence type="predicted"/>
<dbReference type="EMBL" id="CP096984">
    <property type="protein sequence ID" value="URZ13734.1"/>
    <property type="molecule type" value="Genomic_DNA"/>
</dbReference>
<dbReference type="RefSeq" id="WP_176091534.1">
    <property type="nucleotide sequence ID" value="NZ_CP096984.1"/>
</dbReference>
<accession>A0A1S8LYV0</accession>
<dbReference type="Pfam" id="PF05977">
    <property type="entry name" value="MFS_3"/>
    <property type="match status" value="1"/>
</dbReference>